<dbReference type="InterPro" id="IPR011342">
    <property type="entry name" value="Shikimate_DH"/>
</dbReference>
<dbReference type="InterPro" id="IPR013708">
    <property type="entry name" value="Shikimate_DH-bd_N"/>
</dbReference>
<dbReference type="GO" id="GO:0008652">
    <property type="term" value="P:amino acid biosynthetic process"/>
    <property type="evidence" value="ECO:0007669"/>
    <property type="project" value="UniProtKB-KW"/>
</dbReference>
<feature type="binding site" evidence="8">
    <location>
        <position position="111"/>
    </location>
    <ligand>
        <name>shikimate</name>
        <dbReference type="ChEBI" id="CHEBI:36208"/>
    </ligand>
</feature>
<dbReference type="GO" id="GO:0019632">
    <property type="term" value="P:shikimate metabolic process"/>
    <property type="evidence" value="ECO:0007669"/>
    <property type="project" value="InterPro"/>
</dbReference>
<keyword evidence="3 8" id="KW-0028">Amino-acid biosynthesis</keyword>
<dbReference type="KEGG" id="tep:TepRe1_1832"/>
<dbReference type="KEGG" id="tae:TepiRe1_1973"/>
<comment type="function">
    <text evidence="8">Involved in the biosynthesis of the chorismate, which leads to the biosynthesis of aromatic amino acids. Catalyzes the reversible NADPH linked reduction of 3-dehydroshikimate (DHSA) to yield shikimate (SA).</text>
</comment>
<evidence type="ECO:0000256" key="3">
    <source>
        <dbReference type="ARBA" id="ARBA00022605"/>
    </source>
</evidence>
<comment type="subunit">
    <text evidence="8">Homodimer.</text>
</comment>
<evidence type="ECO:0000259" key="11">
    <source>
        <dbReference type="Pfam" id="PF18317"/>
    </source>
</evidence>
<evidence type="ECO:0000256" key="5">
    <source>
        <dbReference type="ARBA" id="ARBA00023002"/>
    </source>
</evidence>
<feature type="binding site" evidence="8">
    <location>
        <begin position="24"/>
        <end position="26"/>
    </location>
    <ligand>
        <name>shikimate</name>
        <dbReference type="ChEBI" id="CHEBI:36208"/>
    </ligand>
</feature>
<dbReference type="NCBIfam" id="TIGR00507">
    <property type="entry name" value="aroE"/>
    <property type="match status" value="1"/>
</dbReference>
<keyword evidence="4 8" id="KW-0521">NADP</keyword>
<feature type="binding site" evidence="8">
    <location>
        <position position="231"/>
    </location>
    <ligand>
        <name>NADP(+)</name>
        <dbReference type="ChEBI" id="CHEBI:58349"/>
    </ligand>
</feature>
<comment type="pathway">
    <text evidence="1 8">Metabolic intermediate biosynthesis; chorismate biosynthesis; chorismate from D-erythrose 4-phosphate and phosphoenolpyruvate: step 4/7.</text>
</comment>
<evidence type="ECO:0000313" key="13">
    <source>
        <dbReference type="Proteomes" id="UP000010802"/>
    </source>
</evidence>
<evidence type="ECO:0000256" key="2">
    <source>
        <dbReference type="ARBA" id="ARBA00012962"/>
    </source>
</evidence>
<evidence type="ECO:0000259" key="9">
    <source>
        <dbReference type="Pfam" id="PF01488"/>
    </source>
</evidence>
<dbReference type="HOGENOM" id="CLU_044063_4_1_9"/>
<feature type="binding site" evidence="8">
    <location>
        <position position="233"/>
    </location>
    <ligand>
        <name>shikimate</name>
        <dbReference type="ChEBI" id="CHEBI:36208"/>
    </ligand>
</feature>
<dbReference type="SUPFAM" id="SSF51735">
    <property type="entry name" value="NAD(P)-binding Rossmann-fold domains"/>
    <property type="match status" value="1"/>
</dbReference>
<evidence type="ECO:0000259" key="10">
    <source>
        <dbReference type="Pfam" id="PF08501"/>
    </source>
</evidence>
<dbReference type="GO" id="GO:0009073">
    <property type="term" value="P:aromatic amino acid family biosynthetic process"/>
    <property type="evidence" value="ECO:0007669"/>
    <property type="project" value="UniProtKB-KW"/>
</dbReference>
<dbReference type="eggNOG" id="COG0169">
    <property type="taxonomic scope" value="Bacteria"/>
</dbReference>
<dbReference type="GO" id="GO:0004764">
    <property type="term" value="F:shikimate 3-dehydrogenase (NADP+) activity"/>
    <property type="evidence" value="ECO:0007669"/>
    <property type="project" value="UniProtKB-UniRule"/>
</dbReference>
<sequence>MNKNHIVSGKTQIYAILGTPISHSLSPIIHNTLFCYNNLDKIFLALNTDTNNLKLAIDAVRSFDIKGLSITMPLKEEVVKYCDKLLPEAEIIGAVNCILNKNGTLVGYNTDCTGFSMSIINKVGVLPDRVFIFGAGGVGKAIAAELILKGVKKLFLTNRSIDKAENLRKRLEHLSKTEVEIIPWDKKSWNEGIKESDLIINCTSLGMYNNGNLADIVPWELVRSNTLIYETIYEPRETTLISKARSLNLEVIEGINLLVYQAAAAYKIWTGLEPDINIIFKVAKASVYDN</sequence>
<dbReference type="InterPro" id="IPR006151">
    <property type="entry name" value="Shikm_DH/Glu-tRNA_Rdtase"/>
</dbReference>
<dbReference type="RefSeq" id="WP_013778885.1">
    <property type="nucleotide sequence ID" value="NC_015519.1"/>
</dbReference>
<gene>
    <name evidence="8 12" type="primary">aroE</name>
    <name evidence="12" type="ordered locus">TEPIRE1_1973</name>
</gene>
<comment type="catalytic activity">
    <reaction evidence="7 8">
        <text>shikimate + NADP(+) = 3-dehydroshikimate + NADPH + H(+)</text>
        <dbReference type="Rhea" id="RHEA:17737"/>
        <dbReference type="ChEBI" id="CHEBI:15378"/>
        <dbReference type="ChEBI" id="CHEBI:16630"/>
        <dbReference type="ChEBI" id="CHEBI:36208"/>
        <dbReference type="ChEBI" id="CHEBI:57783"/>
        <dbReference type="ChEBI" id="CHEBI:58349"/>
        <dbReference type="EC" id="1.1.1.25"/>
    </reaction>
</comment>
<dbReference type="STRING" id="1209989.TepRe1_1832"/>
<comment type="caution">
    <text evidence="8">Lacks conserved residue(s) required for the propagation of feature annotation.</text>
</comment>
<evidence type="ECO:0000256" key="8">
    <source>
        <dbReference type="HAMAP-Rule" id="MF_00222"/>
    </source>
</evidence>
<dbReference type="Pfam" id="PF08501">
    <property type="entry name" value="Shikimate_dh_N"/>
    <property type="match status" value="1"/>
</dbReference>
<keyword evidence="13" id="KW-1185">Reference proteome</keyword>
<proteinExistence type="inferred from homology"/>
<evidence type="ECO:0000256" key="7">
    <source>
        <dbReference type="ARBA" id="ARBA00049442"/>
    </source>
</evidence>
<dbReference type="GO" id="GO:0050661">
    <property type="term" value="F:NADP binding"/>
    <property type="evidence" value="ECO:0007669"/>
    <property type="project" value="InterPro"/>
</dbReference>
<dbReference type="SUPFAM" id="SSF53223">
    <property type="entry name" value="Aminoacid dehydrogenase-like, N-terminal domain"/>
    <property type="match status" value="1"/>
</dbReference>
<dbReference type="HAMAP" id="MF_00222">
    <property type="entry name" value="Shikimate_DH_AroE"/>
    <property type="match status" value="1"/>
</dbReference>
<keyword evidence="6 8" id="KW-0057">Aromatic amino acid biosynthesis</keyword>
<feature type="binding site" evidence="8">
    <location>
        <position position="96"/>
    </location>
    <ligand>
        <name>shikimate</name>
        <dbReference type="ChEBI" id="CHEBI:36208"/>
    </ligand>
</feature>
<comment type="similarity">
    <text evidence="8">Belongs to the shikimate dehydrogenase family.</text>
</comment>
<accession>F4LXN4</accession>
<feature type="binding site" evidence="8">
    <location>
        <position position="261"/>
    </location>
    <ligand>
        <name>shikimate</name>
        <dbReference type="ChEBI" id="CHEBI:36208"/>
    </ligand>
</feature>
<dbReference type="CDD" id="cd01065">
    <property type="entry name" value="NAD_bind_Shikimate_DH"/>
    <property type="match status" value="1"/>
</dbReference>
<keyword evidence="5 8" id="KW-0560">Oxidoreductase</keyword>
<evidence type="ECO:0000256" key="4">
    <source>
        <dbReference type="ARBA" id="ARBA00022857"/>
    </source>
</evidence>
<dbReference type="Gene3D" id="3.40.50.10860">
    <property type="entry name" value="Leucine Dehydrogenase, chain A, domain 1"/>
    <property type="match status" value="1"/>
</dbReference>
<feature type="active site" description="Proton acceptor" evidence="8">
    <location>
        <position position="75"/>
    </location>
</feature>
<dbReference type="EC" id="1.1.1.25" evidence="2 8"/>
<protein>
    <recommendedName>
        <fullName evidence="2 8">Shikimate dehydrogenase (NADP(+))</fullName>
        <shortName evidence="8">SDH</shortName>
        <ecNumber evidence="2 8">1.1.1.25</ecNumber>
    </recommendedName>
</protein>
<dbReference type="Pfam" id="PF18317">
    <property type="entry name" value="SDH_C"/>
    <property type="match status" value="1"/>
</dbReference>
<dbReference type="InterPro" id="IPR046346">
    <property type="entry name" value="Aminoacid_DH-like_N_sf"/>
</dbReference>
<feature type="binding site" evidence="8">
    <location>
        <position position="254"/>
    </location>
    <ligand>
        <name>NADP(+)</name>
        <dbReference type="ChEBI" id="CHEBI:58349"/>
    </ligand>
</feature>
<feature type="domain" description="SDH C-terminal" evidence="11">
    <location>
        <begin position="254"/>
        <end position="277"/>
    </location>
</feature>
<dbReference type="GO" id="GO:0009423">
    <property type="term" value="P:chorismate biosynthetic process"/>
    <property type="evidence" value="ECO:0007669"/>
    <property type="project" value="UniProtKB-UniRule"/>
</dbReference>
<dbReference type="Gene3D" id="3.40.50.720">
    <property type="entry name" value="NAD(P)-binding Rossmann-like Domain"/>
    <property type="match status" value="1"/>
</dbReference>
<evidence type="ECO:0000256" key="1">
    <source>
        <dbReference type="ARBA" id="ARBA00004871"/>
    </source>
</evidence>
<dbReference type="Proteomes" id="UP000010802">
    <property type="component" value="Chromosome"/>
</dbReference>
<feature type="binding site" evidence="8">
    <location>
        <position position="71"/>
    </location>
    <ligand>
        <name>shikimate</name>
        <dbReference type="ChEBI" id="CHEBI:36208"/>
    </ligand>
</feature>
<feature type="domain" description="Shikimate dehydrogenase substrate binding N-terminal" evidence="10">
    <location>
        <begin position="16"/>
        <end position="98"/>
    </location>
</feature>
<evidence type="ECO:0000256" key="6">
    <source>
        <dbReference type="ARBA" id="ARBA00023141"/>
    </source>
</evidence>
<dbReference type="PANTHER" id="PTHR21089">
    <property type="entry name" value="SHIKIMATE DEHYDROGENASE"/>
    <property type="match status" value="1"/>
</dbReference>
<dbReference type="InterPro" id="IPR041121">
    <property type="entry name" value="SDH_C"/>
</dbReference>
<dbReference type="UniPathway" id="UPA00053">
    <property type="reaction ID" value="UER00087"/>
</dbReference>
<organism evidence="12 13">
    <name type="scientific">Tepidanaerobacter acetatoxydans (strain DSM 21804 / JCM 16047 / Re1)</name>
    <dbReference type="NCBI Taxonomy" id="1209989"/>
    <lineage>
        <taxon>Bacteria</taxon>
        <taxon>Bacillati</taxon>
        <taxon>Bacillota</taxon>
        <taxon>Clostridia</taxon>
        <taxon>Thermosediminibacterales</taxon>
        <taxon>Tepidanaerobacteraceae</taxon>
        <taxon>Tepidanaerobacter</taxon>
    </lineage>
</organism>
<dbReference type="EMBL" id="HF563609">
    <property type="protein sequence ID" value="CDI40863.1"/>
    <property type="molecule type" value="Genomic_DNA"/>
</dbReference>
<feature type="binding site" evidence="8">
    <location>
        <begin position="134"/>
        <end position="138"/>
    </location>
    <ligand>
        <name>NADP(+)</name>
        <dbReference type="ChEBI" id="CHEBI:58349"/>
    </ligand>
</feature>
<dbReference type="InterPro" id="IPR036291">
    <property type="entry name" value="NAD(P)-bd_dom_sf"/>
</dbReference>
<dbReference type="Pfam" id="PF01488">
    <property type="entry name" value="Shikimate_DH"/>
    <property type="match status" value="1"/>
</dbReference>
<reference evidence="13" key="1">
    <citation type="journal article" date="2013" name="Genome Announc.">
        <title>First genome sequence of a syntrophic acetate-oxidizing bacterium, Tepidanaerobacter acetatoxydans strain Re1.</title>
        <authorList>
            <person name="Manzoor S."/>
            <person name="Bongcam-Rudloff E."/>
            <person name="Schnurer A."/>
            <person name="Muller B."/>
        </authorList>
    </citation>
    <scope>NUCLEOTIDE SEQUENCE [LARGE SCALE GENOMIC DNA]</scope>
    <source>
        <strain evidence="13">Re1</strain>
    </source>
</reference>
<dbReference type="AlphaFoldDB" id="F4LXN4"/>
<evidence type="ECO:0000313" key="12">
    <source>
        <dbReference type="EMBL" id="CDI40863.1"/>
    </source>
</evidence>
<feature type="domain" description="Quinate/shikimate 5-dehydrogenase/glutamyl-tRNA reductase" evidence="9">
    <location>
        <begin position="128"/>
        <end position="204"/>
    </location>
</feature>
<dbReference type="OrthoDB" id="9792692at2"/>
<dbReference type="InterPro" id="IPR022893">
    <property type="entry name" value="Shikimate_DH_fam"/>
</dbReference>
<dbReference type="PANTHER" id="PTHR21089:SF1">
    <property type="entry name" value="BIFUNCTIONAL 3-DEHYDROQUINATE DEHYDRATASE_SHIKIMATE DEHYDROGENASE, CHLOROPLASTIC"/>
    <property type="match status" value="1"/>
</dbReference>
<name>F4LXN4_TEPAE</name>